<organism evidence="1 2">
    <name type="scientific">Portunus trituberculatus</name>
    <name type="common">Swimming crab</name>
    <name type="synonym">Neptunus trituberculatus</name>
    <dbReference type="NCBI Taxonomy" id="210409"/>
    <lineage>
        <taxon>Eukaryota</taxon>
        <taxon>Metazoa</taxon>
        <taxon>Ecdysozoa</taxon>
        <taxon>Arthropoda</taxon>
        <taxon>Crustacea</taxon>
        <taxon>Multicrustacea</taxon>
        <taxon>Malacostraca</taxon>
        <taxon>Eumalacostraca</taxon>
        <taxon>Eucarida</taxon>
        <taxon>Decapoda</taxon>
        <taxon>Pleocyemata</taxon>
        <taxon>Brachyura</taxon>
        <taxon>Eubrachyura</taxon>
        <taxon>Portunoidea</taxon>
        <taxon>Portunidae</taxon>
        <taxon>Portuninae</taxon>
        <taxon>Portunus</taxon>
    </lineage>
</organism>
<keyword evidence="2" id="KW-1185">Reference proteome</keyword>
<name>A0A5B7I7R1_PORTR</name>
<gene>
    <name evidence="1" type="ORF">E2C01_072398</name>
</gene>
<dbReference type="Proteomes" id="UP000324222">
    <property type="component" value="Unassembled WGS sequence"/>
</dbReference>
<comment type="caution">
    <text evidence="1">The sequence shown here is derived from an EMBL/GenBank/DDBJ whole genome shotgun (WGS) entry which is preliminary data.</text>
</comment>
<sequence>MVRILCTTHIPSVLFTLKVNEMLCKILVRFSEACVLGGRSVPTNPPSFATTTITTIITAAAASFRLPSSP</sequence>
<evidence type="ECO:0000313" key="1">
    <source>
        <dbReference type="EMBL" id="MPC77929.1"/>
    </source>
</evidence>
<proteinExistence type="predicted"/>
<protein>
    <submittedName>
        <fullName evidence="1">Uncharacterized protein</fullName>
    </submittedName>
</protein>
<evidence type="ECO:0000313" key="2">
    <source>
        <dbReference type="Proteomes" id="UP000324222"/>
    </source>
</evidence>
<dbReference type="EMBL" id="VSRR010047108">
    <property type="protein sequence ID" value="MPC77929.1"/>
    <property type="molecule type" value="Genomic_DNA"/>
</dbReference>
<dbReference type="AlphaFoldDB" id="A0A5B7I7R1"/>
<accession>A0A5B7I7R1</accession>
<reference evidence="1 2" key="1">
    <citation type="submission" date="2019-05" db="EMBL/GenBank/DDBJ databases">
        <title>Another draft genome of Portunus trituberculatus and its Hox gene families provides insights of decapod evolution.</title>
        <authorList>
            <person name="Jeong J.-H."/>
            <person name="Song I."/>
            <person name="Kim S."/>
            <person name="Choi T."/>
            <person name="Kim D."/>
            <person name="Ryu S."/>
            <person name="Kim W."/>
        </authorList>
    </citation>
    <scope>NUCLEOTIDE SEQUENCE [LARGE SCALE GENOMIC DNA]</scope>
    <source>
        <tissue evidence="1">Muscle</tissue>
    </source>
</reference>